<dbReference type="Proteomes" id="UP000264980">
    <property type="component" value="Chromosome"/>
</dbReference>
<reference evidence="1 2" key="1">
    <citation type="submission" date="2016-01" db="EMBL/GenBank/DDBJ databases">
        <authorList>
            <person name="Oliw E.H."/>
        </authorList>
    </citation>
    <scope>NUCLEOTIDE SEQUENCE [LARGE SCALE GENOMIC DNA]</scope>
    <source>
        <strain evidence="1 2">MDcuke</strain>
    </source>
</reference>
<proteinExistence type="predicted"/>
<accession>A0A345CT90</accession>
<organism evidence="1 2">
    <name type="scientific">Erwinia tracheiphila</name>
    <dbReference type="NCBI Taxonomy" id="65700"/>
    <lineage>
        <taxon>Bacteria</taxon>
        <taxon>Pseudomonadati</taxon>
        <taxon>Pseudomonadota</taxon>
        <taxon>Gammaproteobacteria</taxon>
        <taxon>Enterobacterales</taxon>
        <taxon>Erwiniaceae</taxon>
        <taxon>Erwinia</taxon>
    </lineage>
</organism>
<evidence type="ECO:0000313" key="2">
    <source>
        <dbReference type="Proteomes" id="UP000264980"/>
    </source>
</evidence>
<evidence type="ECO:0000313" key="1">
    <source>
        <dbReference type="EMBL" id="AXF76657.1"/>
    </source>
</evidence>
<gene>
    <name evidence="1" type="ORF">AV903_12365</name>
</gene>
<dbReference type="RefSeq" id="WP_233480239.1">
    <property type="nucleotide sequence ID" value="NZ_CP013970.1"/>
</dbReference>
<name>A0A345CT90_9GAMM</name>
<dbReference type="AlphaFoldDB" id="A0A345CT90"/>
<protein>
    <submittedName>
        <fullName evidence="1">Uncharacterized protein</fullName>
    </submittedName>
</protein>
<dbReference type="EMBL" id="CP013970">
    <property type="protein sequence ID" value="AXF76657.1"/>
    <property type="molecule type" value="Genomic_DNA"/>
</dbReference>
<sequence>MEPATENALRSVARSCREEIISAKKGKPKPEHDRITTLLLDKYTKLITALPPGRYPARQWLVYFVRVVDKEMKN</sequence>